<proteinExistence type="predicted"/>
<dbReference type="Proteomes" id="UP001174050">
    <property type="component" value="Unassembled WGS sequence"/>
</dbReference>
<evidence type="ECO:0000313" key="3">
    <source>
        <dbReference type="Proteomes" id="UP001174050"/>
    </source>
</evidence>
<evidence type="ECO:0000256" key="1">
    <source>
        <dbReference type="SAM" id="MobiDB-lite"/>
    </source>
</evidence>
<comment type="caution">
    <text evidence="2">The sequence shown here is derived from an EMBL/GenBank/DDBJ whole genome shotgun (WGS) entry which is preliminary data.</text>
</comment>
<name>A0ABT7ZDD9_9ACTN</name>
<evidence type="ECO:0000313" key="2">
    <source>
        <dbReference type="EMBL" id="MDN3297026.1"/>
    </source>
</evidence>
<dbReference type="RefSeq" id="WP_290114376.1">
    <property type="nucleotide sequence ID" value="NZ_JAUEPL010000042.1"/>
</dbReference>
<accession>A0ABT7ZDD9</accession>
<feature type="non-terminal residue" evidence="2">
    <location>
        <position position="1"/>
    </location>
</feature>
<sequence length="59" mass="5801">GVAPSAQAAVGPSGCSAYVSHTNDHVAVGWCSSGNGTWNVQAPRPARTPPPAPPPGRPG</sequence>
<gene>
    <name evidence="2" type="ORF">QWM81_23865</name>
</gene>
<dbReference type="EMBL" id="JAUEPL010000042">
    <property type="protein sequence ID" value="MDN3297026.1"/>
    <property type="molecule type" value="Genomic_DNA"/>
</dbReference>
<organism evidence="2 3">
    <name type="scientific">Streptomyces ficellus</name>
    <dbReference type="NCBI Taxonomy" id="1977088"/>
    <lineage>
        <taxon>Bacteria</taxon>
        <taxon>Bacillati</taxon>
        <taxon>Actinomycetota</taxon>
        <taxon>Actinomycetes</taxon>
        <taxon>Kitasatosporales</taxon>
        <taxon>Streptomycetaceae</taxon>
        <taxon>Streptomyces</taxon>
    </lineage>
</organism>
<keyword evidence="3" id="KW-1185">Reference proteome</keyword>
<protein>
    <submittedName>
        <fullName evidence="2">Uncharacterized protein</fullName>
    </submittedName>
</protein>
<feature type="compositionally biased region" description="Pro residues" evidence="1">
    <location>
        <begin position="46"/>
        <end position="59"/>
    </location>
</feature>
<reference evidence="2" key="1">
    <citation type="submission" date="2023-06" db="EMBL/GenBank/DDBJ databases">
        <title>WGS-Sequencing of Streptomyces ficellus isolate 21 collected from sand in Gara Djebilet Iron Mine in Algeria.</title>
        <authorList>
            <person name="Zegers G.P."/>
            <person name="Gomez A."/>
            <person name="Gueddou A."/>
            <person name="Zahara A.F."/>
            <person name="Worth M."/>
            <person name="Sevigny J.L."/>
            <person name="Tisa L."/>
        </authorList>
    </citation>
    <scope>NUCLEOTIDE SEQUENCE</scope>
    <source>
        <strain evidence="2">AS11</strain>
    </source>
</reference>
<feature type="region of interest" description="Disordered" evidence="1">
    <location>
        <begin position="32"/>
        <end position="59"/>
    </location>
</feature>